<dbReference type="AlphaFoldDB" id="A0A2T0MGT0"/>
<dbReference type="Proteomes" id="UP000237640">
    <property type="component" value="Unassembled WGS sequence"/>
</dbReference>
<dbReference type="InterPro" id="IPR035965">
    <property type="entry name" value="PAS-like_dom_sf"/>
</dbReference>
<evidence type="ECO:0000256" key="2">
    <source>
        <dbReference type="ARBA" id="ARBA00022643"/>
    </source>
</evidence>
<keyword evidence="1" id="KW-0285">Flavoprotein</keyword>
<evidence type="ECO:0000256" key="1">
    <source>
        <dbReference type="ARBA" id="ARBA00022630"/>
    </source>
</evidence>
<dbReference type="PANTHER" id="PTHR47429">
    <property type="entry name" value="PROTEIN TWIN LOV 1"/>
    <property type="match status" value="1"/>
</dbReference>
<feature type="domain" description="PAC" evidence="5">
    <location>
        <begin position="130"/>
        <end position="173"/>
    </location>
</feature>
<name>A0A2T0MGT0_9FLAO</name>
<dbReference type="OrthoDB" id="5760647at2"/>
<dbReference type="RefSeq" id="WP_106143707.1">
    <property type="nucleotide sequence ID" value="NZ_PVYX01000001.1"/>
</dbReference>
<proteinExistence type="predicted"/>
<evidence type="ECO:0000313" key="7">
    <source>
        <dbReference type="Proteomes" id="UP000237640"/>
    </source>
</evidence>
<dbReference type="PROSITE" id="PS50112">
    <property type="entry name" value="PAS"/>
    <property type="match status" value="1"/>
</dbReference>
<dbReference type="CDD" id="cd00130">
    <property type="entry name" value="PAS"/>
    <property type="match status" value="1"/>
</dbReference>
<evidence type="ECO:0000256" key="3">
    <source>
        <dbReference type="ARBA" id="ARBA00022991"/>
    </source>
</evidence>
<dbReference type="Pfam" id="PF13426">
    <property type="entry name" value="PAS_9"/>
    <property type="match status" value="1"/>
</dbReference>
<keyword evidence="7" id="KW-1185">Reference proteome</keyword>
<evidence type="ECO:0000259" key="5">
    <source>
        <dbReference type="PROSITE" id="PS50113"/>
    </source>
</evidence>
<dbReference type="InterPro" id="IPR000700">
    <property type="entry name" value="PAS-assoc_C"/>
</dbReference>
<keyword evidence="3" id="KW-0157">Chromophore</keyword>
<gene>
    <name evidence="6" type="ORF">CLV81_0761</name>
</gene>
<dbReference type="PROSITE" id="PS50113">
    <property type="entry name" value="PAC"/>
    <property type="match status" value="1"/>
</dbReference>
<dbReference type="NCBIfam" id="TIGR00229">
    <property type="entry name" value="sensory_box"/>
    <property type="match status" value="1"/>
</dbReference>
<keyword evidence="2" id="KW-0288">FMN</keyword>
<accession>A0A2T0MGT0</accession>
<dbReference type="Gene3D" id="3.30.450.20">
    <property type="entry name" value="PAS domain"/>
    <property type="match status" value="1"/>
</dbReference>
<dbReference type="SUPFAM" id="SSF55785">
    <property type="entry name" value="PYP-like sensor domain (PAS domain)"/>
    <property type="match status" value="1"/>
</dbReference>
<dbReference type="PANTHER" id="PTHR47429:SF2">
    <property type="entry name" value="PROTEIN TWIN LOV 1"/>
    <property type="match status" value="1"/>
</dbReference>
<protein>
    <submittedName>
        <fullName evidence="6">PAS domain S-box-containing protein</fullName>
    </submittedName>
</protein>
<reference evidence="6 7" key="1">
    <citation type="submission" date="2018-03" db="EMBL/GenBank/DDBJ databases">
        <title>Genomic Encyclopedia of Archaeal and Bacterial Type Strains, Phase II (KMG-II): from individual species to whole genera.</title>
        <authorList>
            <person name="Goeker M."/>
        </authorList>
    </citation>
    <scope>NUCLEOTIDE SEQUENCE [LARGE SCALE GENOMIC DNA]</scope>
    <source>
        <strain evidence="6 7">DSM 25027</strain>
    </source>
</reference>
<organism evidence="6 7">
    <name type="scientific">Flagellimonas meridianipacifica</name>
    <dbReference type="NCBI Taxonomy" id="1080225"/>
    <lineage>
        <taxon>Bacteria</taxon>
        <taxon>Pseudomonadati</taxon>
        <taxon>Bacteroidota</taxon>
        <taxon>Flavobacteriia</taxon>
        <taxon>Flavobacteriales</taxon>
        <taxon>Flavobacteriaceae</taxon>
        <taxon>Flagellimonas</taxon>
    </lineage>
</organism>
<feature type="domain" description="PAS" evidence="4">
    <location>
        <begin position="74"/>
        <end position="104"/>
    </location>
</feature>
<dbReference type="EMBL" id="PVYX01000001">
    <property type="protein sequence ID" value="PRX56764.1"/>
    <property type="molecule type" value="Genomic_DNA"/>
</dbReference>
<dbReference type="InterPro" id="IPR000014">
    <property type="entry name" value="PAS"/>
</dbReference>
<evidence type="ECO:0000313" key="6">
    <source>
        <dbReference type="EMBL" id="PRX56764.1"/>
    </source>
</evidence>
<sequence>MESTKFYDEALCKFYGKLEINSYPLSSLDIYAQHFNKVCKNLSDIKSLATLARQQDWNKGISLREEILDKDHVVVVTDPKLNIVYATQNIFSMNGYSPEEIIGNKPKMFQGEKTCQETSKQISAAIKQLLPFEATITNYRKNGSIYNCWIKGQPIFNRKGKVVNFIAFEKEVA</sequence>
<evidence type="ECO:0000259" key="4">
    <source>
        <dbReference type="PROSITE" id="PS50112"/>
    </source>
</evidence>
<comment type="caution">
    <text evidence="6">The sequence shown here is derived from an EMBL/GenBank/DDBJ whole genome shotgun (WGS) entry which is preliminary data.</text>
</comment>